<dbReference type="PANTHER" id="PTHR47788:SF1">
    <property type="entry name" value="A-ADDING TRNA NUCLEOTIDYLTRANSFERASE"/>
    <property type="match status" value="1"/>
</dbReference>
<dbReference type="Gene3D" id="1.10.3090.10">
    <property type="entry name" value="cca-adding enzyme, domain 2"/>
    <property type="match status" value="1"/>
</dbReference>
<dbReference type="SUPFAM" id="SSF64182">
    <property type="entry name" value="DHH phosphoesterases"/>
    <property type="match status" value="1"/>
</dbReference>
<dbReference type="EMBL" id="DTFV01000115">
    <property type="protein sequence ID" value="HGI31183.1"/>
    <property type="molecule type" value="Genomic_DNA"/>
</dbReference>
<keyword evidence="4 12" id="KW-0808">Transferase</keyword>
<feature type="domain" description="CBS" evidence="13">
    <location>
        <begin position="375"/>
        <end position="431"/>
    </location>
</feature>
<organism evidence="14">
    <name type="scientific">Candidatus Caldatribacterium californiense</name>
    <dbReference type="NCBI Taxonomy" id="1454726"/>
    <lineage>
        <taxon>Bacteria</taxon>
        <taxon>Pseudomonadati</taxon>
        <taxon>Atribacterota</taxon>
        <taxon>Atribacteria</taxon>
        <taxon>Atribacterales</taxon>
        <taxon>Candidatus Caldatribacteriaceae</taxon>
        <taxon>Candidatus Caldatribacterium</taxon>
    </lineage>
</organism>
<dbReference type="AlphaFoldDB" id="A0A7V4DE86"/>
<dbReference type="GO" id="GO:0000166">
    <property type="term" value="F:nucleotide binding"/>
    <property type="evidence" value="ECO:0007669"/>
    <property type="project" value="UniProtKB-KW"/>
</dbReference>
<dbReference type="GO" id="GO:0016779">
    <property type="term" value="F:nucleotidyltransferase activity"/>
    <property type="evidence" value="ECO:0007669"/>
    <property type="project" value="UniProtKB-KW"/>
</dbReference>
<keyword evidence="6" id="KW-0548">Nucleotidyltransferase</keyword>
<dbReference type="Gene3D" id="3.10.580.10">
    <property type="entry name" value="CBS-domain"/>
    <property type="match status" value="2"/>
</dbReference>
<keyword evidence="3" id="KW-0820">tRNA-binding</keyword>
<keyword evidence="7" id="KW-0479">Metal-binding</keyword>
<evidence type="ECO:0000256" key="4">
    <source>
        <dbReference type="ARBA" id="ARBA00022679"/>
    </source>
</evidence>
<dbReference type="PANTHER" id="PTHR47788">
    <property type="entry name" value="POLYA POLYMERASE"/>
    <property type="match status" value="1"/>
</dbReference>
<dbReference type="InterPro" id="IPR038763">
    <property type="entry name" value="DHH_sf"/>
</dbReference>
<evidence type="ECO:0000256" key="8">
    <source>
        <dbReference type="ARBA" id="ARBA00022741"/>
    </source>
</evidence>
<dbReference type="InterPro" id="IPR002646">
    <property type="entry name" value="PolA_pol_head_dom"/>
</dbReference>
<dbReference type="Gene3D" id="3.30.460.10">
    <property type="entry name" value="Beta Polymerase, domain 2"/>
    <property type="match status" value="1"/>
</dbReference>
<sequence length="867" mass="98538">MKIVVSHEGTDFDAFASMFAVTKIFPGTHIVLWGTVNPNVRHFLSLHGTFFPFLTEKDVDWNAVETIYVVDTVYLERLSKAGHLIRENRVDYFVFDHHPVEAKDVPPRALLKTCGACTTILVEKIREAALPLSPLEATLLLLGIYEDTGSFTFPTTTALDLQAASFLLSQGGMVSYIPRFTRVVLTKEQEEVLRAMVRALTVEDINGVPVHFCVLSFPQYLEGMSLLVHRLMEMEDIEVFFGIFAMENKVHVIARSRLEGVNLHEILGEIGGGGHQSAASATFRNRSPEEIQEEIRRLLHRSVSFTRAFEVMSHPVKTVSPETTIEEAFALLLRFGFSGLPVVDREGKLVGLIARRDVEKAMHHGLRWAPVRSFMSSQLVTVGPEESLVRVRNLMVEKDVGRVPVVKDGRILGIITRSDVLRAMHQKENLVLQRMTRVSLAEKLYQHFGREYLLLLEEVAETAKRAGVKVYLVGGVVRDIILGVPNEDLDLVVEGDAIAFARFLGNRFRGKVVPYPPFGTAMLFLPNGKRIDLASARHEFYAFPGASPQVEYANLRRDLFRRDFTINAMAISLHPDSWGELFDFFGGLKDLEKGILRVLHPLSFVEDPARAIRAVRFEGKYGFSIEPFTLSLLQQTVRESFLTKIKPDRLKEELSLILALPDFPRYLSRMYQLDMFPALFPGCIWKREFETIYRKLLDILHTYDTSSCDPLLLKLSPLFGSMDLQFLEDLKARLSLSKKSVQKIATFHEKREQTLAELSQESLKNSRVYLLCSAIPLEFLFLLLAEHEGMVHKRIEQYLREWRNARPILDGLALEALGIPKGPIYGRILHELLLAQLDGEVTTPKEGEHFVRTFLERMSNDRKRTHL</sequence>
<reference evidence="14" key="1">
    <citation type="journal article" date="2020" name="mSystems">
        <title>Genome- and Community-Level Interaction Insights into Carbon Utilization and Element Cycling Functions of Hydrothermarchaeota in Hydrothermal Sediment.</title>
        <authorList>
            <person name="Zhou Z."/>
            <person name="Liu Y."/>
            <person name="Xu W."/>
            <person name="Pan J."/>
            <person name="Luo Z.H."/>
            <person name="Li M."/>
        </authorList>
    </citation>
    <scope>NUCLEOTIDE SEQUENCE [LARGE SCALE GENOMIC DNA]</scope>
    <source>
        <strain evidence="14">SpSt-747</strain>
    </source>
</reference>
<comment type="cofactor">
    <cofactor evidence="1">
        <name>Mg(2+)</name>
        <dbReference type="ChEBI" id="CHEBI:18420"/>
    </cofactor>
</comment>
<proteinExistence type="inferred from homology"/>
<protein>
    <submittedName>
        <fullName evidence="14">CBS domain-containing protein</fullName>
    </submittedName>
</protein>
<dbReference type="InterPro" id="IPR001667">
    <property type="entry name" value="DDH_dom"/>
</dbReference>
<accession>A0A7V4DE86</accession>
<name>A0A7V4DE86_9BACT</name>
<dbReference type="InterPro" id="IPR032828">
    <property type="entry name" value="PolyA_RNA-bd"/>
</dbReference>
<dbReference type="InterPro" id="IPR003156">
    <property type="entry name" value="DHHA1_dom"/>
</dbReference>
<dbReference type="InterPro" id="IPR046342">
    <property type="entry name" value="CBS_dom_sf"/>
</dbReference>
<dbReference type="GO" id="GO:0008033">
    <property type="term" value="P:tRNA processing"/>
    <property type="evidence" value="ECO:0007669"/>
    <property type="project" value="UniProtKB-KW"/>
</dbReference>
<evidence type="ECO:0000256" key="1">
    <source>
        <dbReference type="ARBA" id="ARBA00001946"/>
    </source>
</evidence>
<evidence type="ECO:0000256" key="2">
    <source>
        <dbReference type="ARBA" id="ARBA00007265"/>
    </source>
</evidence>
<dbReference type="Gene3D" id="3.90.1640.10">
    <property type="entry name" value="inorganic pyrophosphatase (n-terminal core)"/>
    <property type="match status" value="1"/>
</dbReference>
<evidence type="ECO:0000313" key="14">
    <source>
        <dbReference type="EMBL" id="HGI31183.1"/>
    </source>
</evidence>
<dbReference type="Pfam" id="PF00571">
    <property type="entry name" value="CBS"/>
    <property type="match status" value="2"/>
</dbReference>
<evidence type="ECO:0000256" key="6">
    <source>
        <dbReference type="ARBA" id="ARBA00022695"/>
    </source>
</evidence>
<evidence type="ECO:0000256" key="3">
    <source>
        <dbReference type="ARBA" id="ARBA00022555"/>
    </source>
</evidence>
<keyword evidence="8" id="KW-0547">Nucleotide-binding</keyword>
<dbReference type="Pfam" id="PF12627">
    <property type="entry name" value="PolyA_pol_RNAbd"/>
    <property type="match status" value="1"/>
</dbReference>
<dbReference type="Pfam" id="PF01368">
    <property type="entry name" value="DHH"/>
    <property type="match status" value="1"/>
</dbReference>
<dbReference type="Pfam" id="PF01743">
    <property type="entry name" value="PolyA_pol"/>
    <property type="match status" value="1"/>
</dbReference>
<dbReference type="SUPFAM" id="SSF54631">
    <property type="entry name" value="CBS-domain pair"/>
    <property type="match status" value="1"/>
</dbReference>
<evidence type="ECO:0000259" key="13">
    <source>
        <dbReference type="PROSITE" id="PS51371"/>
    </source>
</evidence>
<dbReference type="Gene3D" id="3.10.310.30">
    <property type="match status" value="1"/>
</dbReference>
<evidence type="ECO:0000256" key="7">
    <source>
        <dbReference type="ARBA" id="ARBA00022723"/>
    </source>
</evidence>
<evidence type="ECO:0000256" key="12">
    <source>
        <dbReference type="RuleBase" id="RU003953"/>
    </source>
</evidence>
<dbReference type="InterPro" id="IPR000644">
    <property type="entry name" value="CBS_dom"/>
</dbReference>
<evidence type="ECO:0000256" key="5">
    <source>
        <dbReference type="ARBA" id="ARBA00022694"/>
    </source>
</evidence>
<dbReference type="CDD" id="cd04595">
    <property type="entry name" value="CBS_pair_DHH_polyA_Pol_assoc"/>
    <property type="match status" value="1"/>
</dbReference>
<evidence type="ECO:0000256" key="11">
    <source>
        <dbReference type="PROSITE-ProRule" id="PRU00703"/>
    </source>
</evidence>
<evidence type="ECO:0000256" key="10">
    <source>
        <dbReference type="ARBA" id="ARBA00022884"/>
    </source>
</evidence>
<comment type="similarity">
    <text evidence="2 12">Belongs to the tRNA nucleotidyltransferase/poly(A) polymerase family.</text>
</comment>
<keyword evidence="5" id="KW-0819">tRNA processing</keyword>
<dbReference type="GO" id="GO:0000049">
    <property type="term" value="F:tRNA binding"/>
    <property type="evidence" value="ECO:0007669"/>
    <property type="project" value="UniProtKB-KW"/>
</dbReference>
<dbReference type="Pfam" id="PF02272">
    <property type="entry name" value="DHHA1"/>
    <property type="match status" value="1"/>
</dbReference>
<feature type="domain" description="CBS" evidence="13">
    <location>
        <begin position="312"/>
        <end position="371"/>
    </location>
</feature>
<keyword evidence="9" id="KW-0460">Magnesium</keyword>
<evidence type="ECO:0000256" key="9">
    <source>
        <dbReference type="ARBA" id="ARBA00022842"/>
    </source>
</evidence>
<gene>
    <name evidence="14" type="ORF">ENV30_07775</name>
</gene>
<dbReference type="InterPro" id="IPR043519">
    <property type="entry name" value="NT_sf"/>
</dbReference>
<dbReference type="CDD" id="cd05398">
    <property type="entry name" value="NT_ClassII-CCAase"/>
    <property type="match status" value="1"/>
</dbReference>
<dbReference type="SMART" id="SM00116">
    <property type="entry name" value="CBS"/>
    <property type="match status" value="2"/>
</dbReference>
<keyword evidence="10 12" id="KW-0694">RNA-binding</keyword>
<dbReference type="SUPFAM" id="SSF81301">
    <property type="entry name" value="Nucleotidyltransferase"/>
    <property type="match status" value="1"/>
</dbReference>
<dbReference type="PROSITE" id="PS51371">
    <property type="entry name" value="CBS"/>
    <property type="match status" value="2"/>
</dbReference>
<comment type="caution">
    <text evidence="14">The sequence shown here is derived from an EMBL/GenBank/DDBJ whole genome shotgun (WGS) entry which is preliminary data.</text>
</comment>
<dbReference type="SUPFAM" id="SSF81891">
    <property type="entry name" value="Poly A polymerase C-terminal region-like"/>
    <property type="match status" value="1"/>
</dbReference>
<dbReference type="GO" id="GO:0046872">
    <property type="term" value="F:metal ion binding"/>
    <property type="evidence" value="ECO:0007669"/>
    <property type="project" value="UniProtKB-KW"/>
</dbReference>
<dbReference type="InterPro" id="IPR052390">
    <property type="entry name" value="tRNA_nt/polyA_polymerase"/>
</dbReference>
<keyword evidence="11" id="KW-0129">CBS domain</keyword>